<dbReference type="Gene3D" id="1.10.510.10">
    <property type="entry name" value="Transferase(Phosphotransferase) domain 1"/>
    <property type="match status" value="1"/>
</dbReference>
<accession>A0AAD7BMK2</accession>
<dbReference type="GO" id="GO:0007165">
    <property type="term" value="P:signal transduction"/>
    <property type="evidence" value="ECO:0007669"/>
    <property type="project" value="TreeGrafter"/>
</dbReference>
<feature type="domain" description="Protein kinase" evidence="9">
    <location>
        <begin position="19"/>
        <end position="285"/>
    </location>
</feature>
<dbReference type="InterPro" id="IPR017441">
    <property type="entry name" value="Protein_kinase_ATP_BS"/>
</dbReference>
<evidence type="ECO:0000256" key="8">
    <source>
        <dbReference type="SAM" id="MobiDB-lite"/>
    </source>
</evidence>
<evidence type="ECO:0000256" key="1">
    <source>
        <dbReference type="ARBA" id="ARBA00022527"/>
    </source>
</evidence>
<dbReference type="PANTHER" id="PTHR43895:SF165">
    <property type="entry name" value="PROTEIN KINASE DOMAIN-CONTAINING PROTEIN"/>
    <property type="match status" value="1"/>
</dbReference>
<sequence length="337" mass="37063">MSSFTLPDFTNQIVDDGRFHLTEILGAGNYGVVYKALDLSSPPNSPAFYAIKCLGPVSPHTAQGCPHDEREIALHSRCSAHPGVITLYHRFTYQNHLFVVLELSAGGHLFEAVSAGAFHQNDTLVRSVFLQLIDVVRFFHESGISHRDLKPENILCNAQGTDLRVADFGLAIDSSCSSPPPKSAGGSPSYMSPESVTLGSESESYDPKQSDVWALCVILLNMMSGLYPWRRAHDSDAGFNAFLTDADYLRSTFPISDQLNELLERCFRPVPRTRPTLLQLRTEFVALEKLADYTPTTAPGCVPLDAIIVLCLVQLYRLCTLVIVVVTALHPRDVAVL</sequence>
<evidence type="ECO:0000259" key="9">
    <source>
        <dbReference type="PROSITE" id="PS50011"/>
    </source>
</evidence>
<dbReference type="InterPro" id="IPR008271">
    <property type="entry name" value="Ser/Thr_kinase_AS"/>
</dbReference>
<dbReference type="EMBL" id="JARKIF010000013">
    <property type="protein sequence ID" value="KAJ7624904.1"/>
    <property type="molecule type" value="Genomic_DNA"/>
</dbReference>
<evidence type="ECO:0000256" key="6">
    <source>
        <dbReference type="PROSITE-ProRule" id="PRU10141"/>
    </source>
</evidence>
<evidence type="ECO:0000256" key="3">
    <source>
        <dbReference type="ARBA" id="ARBA00022741"/>
    </source>
</evidence>
<dbReference type="Proteomes" id="UP001221142">
    <property type="component" value="Unassembled WGS sequence"/>
</dbReference>
<reference evidence="10" key="1">
    <citation type="submission" date="2023-03" db="EMBL/GenBank/DDBJ databases">
        <title>Massive genome expansion in bonnet fungi (Mycena s.s.) driven by repeated elements and novel gene families across ecological guilds.</title>
        <authorList>
            <consortium name="Lawrence Berkeley National Laboratory"/>
            <person name="Harder C.B."/>
            <person name="Miyauchi S."/>
            <person name="Viragh M."/>
            <person name="Kuo A."/>
            <person name="Thoen E."/>
            <person name="Andreopoulos B."/>
            <person name="Lu D."/>
            <person name="Skrede I."/>
            <person name="Drula E."/>
            <person name="Henrissat B."/>
            <person name="Morin E."/>
            <person name="Kohler A."/>
            <person name="Barry K."/>
            <person name="LaButti K."/>
            <person name="Morin E."/>
            <person name="Salamov A."/>
            <person name="Lipzen A."/>
            <person name="Mereny Z."/>
            <person name="Hegedus B."/>
            <person name="Baldrian P."/>
            <person name="Stursova M."/>
            <person name="Weitz H."/>
            <person name="Taylor A."/>
            <person name="Grigoriev I.V."/>
            <person name="Nagy L.G."/>
            <person name="Martin F."/>
            <person name="Kauserud H."/>
        </authorList>
    </citation>
    <scope>NUCLEOTIDE SEQUENCE</scope>
    <source>
        <strain evidence="10">9284</strain>
    </source>
</reference>
<name>A0AAD7BMK2_9AGAR</name>
<evidence type="ECO:0000256" key="2">
    <source>
        <dbReference type="ARBA" id="ARBA00022679"/>
    </source>
</evidence>
<comment type="caution">
    <text evidence="10">The sequence shown here is derived from an EMBL/GenBank/DDBJ whole genome shotgun (WGS) entry which is preliminary data.</text>
</comment>
<keyword evidence="5 6" id="KW-0067">ATP-binding</keyword>
<evidence type="ECO:0000313" key="11">
    <source>
        <dbReference type="Proteomes" id="UP001221142"/>
    </source>
</evidence>
<dbReference type="SUPFAM" id="SSF56112">
    <property type="entry name" value="Protein kinase-like (PK-like)"/>
    <property type="match status" value="1"/>
</dbReference>
<keyword evidence="2" id="KW-0808">Transferase</keyword>
<comment type="similarity">
    <text evidence="7">Belongs to the protein kinase superfamily.</text>
</comment>
<dbReference type="PROSITE" id="PS50011">
    <property type="entry name" value="PROTEIN_KINASE_DOM"/>
    <property type="match status" value="1"/>
</dbReference>
<dbReference type="InterPro" id="IPR000719">
    <property type="entry name" value="Prot_kinase_dom"/>
</dbReference>
<evidence type="ECO:0000256" key="7">
    <source>
        <dbReference type="RuleBase" id="RU000304"/>
    </source>
</evidence>
<keyword evidence="11" id="KW-1185">Reference proteome</keyword>
<keyword evidence="4 10" id="KW-0418">Kinase</keyword>
<dbReference type="PANTHER" id="PTHR43895">
    <property type="entry name" value="CALCIUM/CALMODULIN-DEPENDENT PROTEIN KINASE KINASE-RELATED"/>
    <property type="match status" value="1"/>
</dbReference>
<dbReference type="PROSITE" id="PS00108">
    <property type="entry name" value="PROTEIN_KINASE_ST"/>
    <property type="match status" value="1"/>
</dbReference>
<dbReference type="PROSITE" id="PS00107">
    <property type="entry name" value="PROTEIN_KINASE_ATP"/>
    <property type="match status" value="1"/>
</dbReference>
<keyword evidence="1 7" id="KW-0723">Serine/threonine-protein kinase</keyword>
<dbReference type="InterPro" id="IPR011009">
    <property type="entry name" value="Kinase-like_dom_sf"/>
</dbReference>
<dbReference type="GO" id="GO:0005524">
    <property type="term" value="F:ATP binding"/>
    <property type="evidence" value="ECO:0007669"/>
    <property type="project" value="UniProtKB-UniRule"/>
</dbReference>
<dbReference type="AlphaFoldDB" id="A0AAD7BMK2"/>
<feature type="compositionally biased region" description="Polar residues" evidence="8">
    <location>
        <begin position="190"/>
        <end position="202"/>
    </location>
</feature>
<keyword evidence="3 6" id="KW-0547">Nucleotide-binding</keyword>
<proteinExistence type="inferred from homology"/>
<gene>
    <name evidence="10" type="ORF">FB45DRAFT_980103</name>
</gene>
<protein>
    <submittedName>
        <fullName evidence="10">Kinase-like domain-containing protein</fullName>
    </submittedName>
</protein>
<feature type="binding site" evidence="6">
    <location>
        <position position="52"/>
    </location>
    <ligand>
        <name>ATP</name>
        <dbReference type="ChEBI" id="CHEBI:30616"/>
    </ligand>
</feature>
<dbReference type="Pfam" id="PF00069">
    <property type="entry name" value="Pkinase"/>
    <property type="match status" value="1"/>
</dbReference>
<evidence type="ECO:0000313" key="10">
    <source>
        <dbReference type="EMBL" id="KAJ7624904.1"/>
    </source>
</evidence>
<evidence type="ECO:0000256" key="5">
    <source>
        <dbReference type="ARBA" id="ARBA00022840"/>
    </source>
</evidence>
<dbReference type="SMART" id="SM00220">
    <property type="entry name" value="S_TKc"/>
    <property type="match status" value="1"/>
</dbReference>
<evidence type="ECO:0000256" key="4">
    <source>
        <dbReference type="ARBA" id="ARBA00022777"/>
    </source>
</evidence>
<dbReference type="GO" id="GO:0004674">
    <property type="term" value="F:protein serine/threonine kinase activity"/>
    <property type="evidence" value="ECO:0007669"/>
    <property type="project" value="UniProtKB-KW"/>
</dbReference>
<feature type="region of interest" description="Disordered" evidence="8">
    <location>
        <begin position="177"/>
        <end position="203"/>
    </location>
</feature>
<organism evidence="10 11">
    <name type="scientific">Roridomyces roridus</name>
    <dbReference type="NCBI Taxonomy" id="1738132"/>
    <lineage>
        <taxon>Eukaryota</taxon>
        <taxon>Fungi</taxon>
        <taxon>Dikarya</taxon>
        <taxon>Basidiomycota</taxon>
        <taxon>Agaricomycotina</taxon>
        <taxon>Agaricomycetes</taxon>
        <taxon>Agaricomycetidae</taxon>
        <taxon>Agaricales</taxon>
        <taxon>Marasmiineae</taxon>
        <taxon>Mycenaceae</taxon>
        <taxon>Roridomyces</taxon>
    </lineage>
</organism>